<dbReference type="AlphaFoldDB" id="A0A0K0EYR3"/>
<protein>
    <submittedName>
        <fullName evidence="2">RING-type domain-containing protein</fullName>
    </submittedName>
</protein>
<keyword evidence="1" id="KW-1185">Reference proteome</keyword>
<reference evidence="1" key="1">
    <citation type="submission" date="2014-07" db="EMBL/GenBank/DDBJ databases">
        <authorList>
            <person name="Martin A.A"/>
            <person name="De Silva N."/>
        </authorList>
    </citation>
    <scope>NUCLEOTIDE SEQUENCE</scope>
</reference>
<reference evidence="2" key="2">
    <citation type="submission" date="2015-08" db="UniProtKB">
        <authorList>
            <consortium name="WormBaseParasite"/>
        </authorList>
    </citation>
    <scope>IDENTIFICATION</scope>
</reference>
<dbReference type="Proteomes" id="UP000035680">
    <property type="component" value="Unassembled WGS sequence"/>
</dbReference>
<dbReference type="WBParaSite" id="SVE_0167200.1">
    <property type="protein sequence ID" value="SVE_0167200.1"/>
    <property type="gene ID" value="SVE_0167200"/>
</dbReference>
<evidence type="ECO:0000313" key="2">
    <source>
        <dbReference type="WBParaSite" id="SVE_0167200.1"/>
    </source>
</evidence>
<sequence length="71" mass="8390">MWTLFGKSCLEECIHENNVGGEFNCPVCHQSVRDYFPIFDVPIELFQIALNNTENRCQNEEDVIKHVHWDH</sequence>
<name>A0A0K0EYR3_STRVS</name>
<organism evidence="1 2">
    <name type="scientific">Strongyloides venezuelensis</name>
    <name type="common">Threadworm</name>
    <dbReference type="NCBI Taxonomy" id="75913"/>
    <lineage>
        <taxon>Eukaryota</taxon>
        <taxon>Metazoa</taxon>
        <taxon>Ecdysozoa</taxon>
        <taxon>Nematoda</taxon>
        <taxon>Chromadorea</taxon>
        <taxon>Rhabditida</taxon>
        <taxon>Tylenchina</taxon>
        <taxon>Panagrolaimomorpha</taxon>
        <taxon>Strongyloidoidea</taxon>
        <taxon>Strongyloididae</taxon>
        <taxon>Strongyloides</taxon>
    </lineage>
</organism>
<accession>A0A0K0EYR3</accession>
<proteinExistence type="predicted"/>
<dbReference type="SUPFAM" id="SSF57850">
    <property type="entry name" value="RING/U-box"/>
    <property type="match status" value="1"/>
</dbReference>
<evidence type="ECO:0000313" key="1">
    <source>
        <dbReference type="Proteomes" id="UP000035680"/>
    </source>
</evidence>